<dbReference type="InterPro" id="IPR043502">
    <property type="entry name" value="DNA/RNA_pol_sf"/>
</dbReference>
<dbReference type="Proteomes" id="UP000290288">
    <property type="component" value="Unassembled WGS sequence"/>
</dbReference>
<evidence type="ECO:0000313" key="4">
    <source>
        <dbReference type="Proteomes" id="UP000290288"/>
    </source>
</evidence>
<organism evidence="3 4">
    <name type="scientific">Candolleomyces aberdarensis</name>
    <dbReference type="NCBI Taxonomy" id="2316362"/>
    <lineage>
        <taxon>Eukaryota</taxon>
        <taxon>Fungi</taxon>
        <taxon>Dikarya</taxon>
        <taxon>Basidiomycota</taxon>
        <taxon>Agaricomycotina</taxon>
        <taxon>Agaricomycetes</taxon>
        <taxon>Agaricomycetidae</taxon>
        <taxon>Agaricales</taxon>
        <taxon>Agaricineae</taxon>
        <taxon>Psathyrellaceae</taxon>
        <taxon>Candolleomyces</taxon>
    </lineage>
</organism>
<protein>
    <recommendedName>
        <fullName evidence="2">Reverse transcriptase Ty1/copia-type domain-containing protein</fullName>
    </recommendedName>
</protein>
<dbReference type="CDD" id="cd09272">
    <property type="entry name" value="RNase_HI_RT_Ty1"/>
    <property type="match status" value="1"/>
</dbReference>
<dbReference type="OrthoDB" id="3344688at2759"/>
<dbReference type="STRING" id="2316362.A0A4Q2DI46"/>
<feature type="compositionally biased region" description="Basic and acidic residues" evidence="1">
    <location>
        <begin position="102"/>
        <end position="117"/>
    </location>
</feature>
<feature type="compositionally biased region" description="Basic and acidic residues" evidence="1">
    <location>
        <begin position="182"/>
        <end position="191"/>
    </location>
</feature>
<dbReference type="Pfam" id="PF07727">
    <property type="entry name" value="RVT_2"/>
    <property type="match status" value="1"/>
</dbReference>
<name>A0A4Q2DI46_9AGAR</name>
<accession>A0A4Q2DI46</accession>
<dbReference type="PANTHER" id="PTHR11439:SF440">
    <property type="entry name" value="INTEGRASE CATALYTIC DOMAIN-CONTAINING PROTEIN"/>
    <property type="match status" value="1"/>
</dbReference>
<sequence>MIFLGFPKGVKGYQFMRCSNNSVHIGTKAMFDETLFPKAQGFTLPRYTSVHLPKNGRDSKDEYSEFSEEELPSRNTRRSSTPHHKRAPSPLSDGSESDDEEPPRRPAEVPRQGERTTRSGRQVKVPTRSGNVYGETKAPTDIIRENASEKSFRKTIGESPTRKSPRVLQKSTKGDPGPSSAAHREPSKERVPPPASQAKREKKKRINTDGEESTETDDVTSEEEVDSLLTGNQKGKDKASLAELCQDGGVGFFDYLLAQAVPLVEDEKLPNTKSPRDWTFRDIQRMPESEQREWKLAMAEEIDALKSRKVFELVELPHGRRTIRGRWVFDVKSDGRKRARYVAKGFSQVEGIDFEALFSPVVRYESVRFIFALAALFGWYMTAVDVKTAFLYGKLDEEIYMDQPKGFHVKGQERKVYRLHRAIYGLKQAARAWWLELEKSVRKLGFIRLHSDSGIFLYRDHKGVVIMVAYVDDIIFFGLKSLCDQKKKEFMATWECRDLGTPTEFLSMTIQYDGDKIQLDQTKYLEKVLERFGMTNAKPARTPMVEGYYPEKHEGPNNAVLTRKYQSVIGSLLYLMLGTRPDIAYAVTKMAQHCANPTEEHLQKALYIMKYLAGTRKYTLVFEGRKGMGQGLESYTDSDYAQDPTHRLSQTGNLVLLASGAVSWKSYTQKSIATSSTEAEYMALSDCAKQIIWLRILLKELGMPMKVSTPIYVDNQGAIFNASNPVQERRTKHIDVRYHLIRQYVENDEVSLFYIPTDQNPADIFTKPLGRVKFELFRKSLGLVFH</sequence>
<feature type="compositionally biased region" description="Basic residues" evidence="1">
    <location>
        <begin position="75"/>
        <end position="87"/>
    </location>
</feature>
<feature type="domain" description="Reverse transcriptase Ty1/copia-type" evidence="2">
    <location>
        <begin position="309"/>
        <end position="545"/>
    </location>
</feature>
<dbReference type="AlphaFoldDB" id="A0A4Q2DI46"/>
<dbReference type="SUPFAM" id="SSF56672">
    <property type="entry name" value="DNA/RNA polymerases"/>
    <property type="match status" value="1"/>
</dbReference>
<comment type="caution">
    <text evidence="3">The sequence shown here is derived from an EMBL/GenBank/DDBJ whole genome shotgun (WGS) entry which is preliminary data.</text>
</comment>
<gene>
    <name evidence="3" type="ORF">EST38_g6416</name>
</gene>
<evidence type="ECO:0000313" key="3">
    <source>
        <dbReference type="EMBL" id="RXW19429.1"/>
    </source>
</evidence>
<dbReference type="EMBL" id="SDEE01000202">
    <property type="protein sequence ID" value="RXW19429.1"/>
    <property type="molecule type" value="Genomic_DNA"/>
</dbReference>
<keyword evidence="4" id="KW-1185">Reference proteome</keyword>
<feature type="region of interest" description="Disordered" evidence="1">
    <location>
        <begin position="49"/>
        <end position="237"/>
    </location>
</feature>
<dbReference type="InterPro" id="IPR013103">
    <property type="entry name" value="RVT_2"/>
</dbReference>
<reference evidence="3 4" key="1">
    <citation type="submission" date="2019-01" db="EMBL/GenBank/DDBJ databases">
        <title>Draft genome sequence of Psathyrella aberdarensis IHI B618.</title>
        <authorList>
            <person name="Buettner E."/>
            <person name="Kellner H."/>
        </authorList>
    </citation>
    <scope>NUCLEOTIDE SEQUENCE [LARGE SCALE GENOMIC DNA]</scope>
    <source>
        <strain evidence="3 4">IHI B618</strain>
    </source>
</reference>
<evidence type="ECO:0000259" key="2">
    <source>
        <dbReference type="Pfam" id="PF07727"/>
    </source>
</evidence>
<feature type="compositionally biased region" description="Acidic residues" evidence="1">
    <location>
        <begin position="209"/>
        <end position="226"/>
    </location>
</feature>
<dbReference type="PANTHER" id="PTHR11439">
    <property type="entry name" value="GAG-POL-RELATED RETROTRANSPOSON"/>
    <property type="match status" value="1"/>
</dbReference>
<evidence type="ECO:0000256" key="1">
    <source>
        <dbReference type="SAM" id="MobiDB-lite"/>
    </source>
</evidence>
<feature type="compositionally biased region" description="Basic and acidic residues" evidence="1">
    <location>
        <begin position="142"/>
        <end position="156"/>
    </location>
</feature>
<proteinExistence type="predicted"/>